<evidence type="ECO:0000256" key="1">
    <source>
        <dbReference type="ARBA" id="ARBA00008814"/>
    </source>
</evidence>
<dbReference type="PROSITE" id="PS50983">
    <property type="entry name" value="FE_B12_PBP"/>
    <property type="match status" value="1"/>
</dbReference>
<gene>
    <name evidence="4" type="ORF">SAMN04489720_0612</name>
</gene>
<reference evidence="5" key="1">
    <citation type="submission" date="2016-10" db="EMBL/GenBank/DDBJ databases">
        <authorList>
            <person name="Varghese N."/>
            <person name="Submissions S."/>
        </authorList>
    </citation>
    <scope>NUCLEOTIDE SEQUENCE [LARGE SCALE GENOMIC DNA]</scope>
    <source>
        <strain evidence="5">DSM 22002</strain>
    </source>
</reference>
<comment type="similarity">
    <text evidence="1">Belongs to the bacterial solute-binding protein 8 family.</text>
</comment>
<dbReference type="PANTHER" id="PTHR30535:SF7">
    <property type="entry name" value="IRON(III) DICITRATE-BINDING PROTEIN"/>
    <property type="match status" value="1"/>
</dbReference>
<feature type="domain" description="Fe/B12 periplasmic-binding" evidence="3">
    <location>
        <begin position="58"/>
        <end position="324"/>
    </location>
</feature>
<organism evidence="4 5">
    <name type="scientific">Agrococcus jejuensis</name>
    <dbReference type="NCBI Taxonomy" id="399736"/>
    <lineage>
        <taxon>Bacteria</taxon>
        <taxon>Bacillati</taxon>
        <taxon>Actinomycetota</taxon>
        <taxon>Actinomycetes</taxon>
        <taxon>Micrococcales</taxon>
        <taxon>Microbacteriaceae</taxon>
        <taxon>Agrococcus</taxon>
    </lineage>
</organism>
<evidence type="ECO:0000259" key="3">
    <source>
        <dbReference type="PROSITE" id="PS50983"/>
    </source>
</evidence>
<accession>A0A1G8B190</accession>
<dbReference type="RefSeq" id="WP_231945142.1">
    <property type="nucleotide sequence ID" value="NZ_LT629695.1"/>
</dbReference>
<sequence>MRRSIPAVALVAALALAGCSSADAPASSSSPAPTASADAGVTVSNCGFDATFETPPERIVTIKSTTTEALIALGLGDRIVGTAFQDGPLPDGLTVDEPLPVIDERMPGAESVLELEPDLIFSGWESAFAADAVGTRDELAELGVGTYVWPTACMSADAPTEVTFDSIAAEVEQLADIFDADASGVVADQQEMLDGIVADDRGLSALWWSSGTETPYVGAGQGAPELILETAGLTNIASDLEGGWAPYGWESVLAADPDVLVIVDSDWNTAEHKIEYLEADPTLSQLTAVQQHRYVIVPFAASEAGVRTAEAAQSVALQVSEIEL</sequence>
<proteinExistence type="inferred from homology"/>
<dbReference type="AlphaFoldDB" id="A0A1G8B190"/>
<dbReference type="Proteomes" id="UP000198822">
    <property type="component" value="Chromosome I"/>
</dbReference>
<evidence type="ECO:0000256" key="2">
    <source>
        <dbReference type="SAM" id="SignalP"/>
    </source>
</evidence>
<dbReference type="SUPFAM" id="SSF53807">
    <property type="entry name" value="Helical backbone' metal receptor"/>
    <property type="match status" value="1"/>
</dbReference>
<dbReference type="InterPro" id="IPR002491">
    <property type="entry name" value="ABC_transptr_periplasmic_BD"/>
</dbReference>
<dbReference type="Pfam" id="PF01497">
    <property type="entry name" value="Peripla_BP_2"/>
    <property type="match status" value="1"/>
</dbReference>
<dbReference type="STRING" id="399736.SAMN04489720_0612"/>
<name>A0A1G8B190_9MICO</name>
<dbReference type="PROSITE" id="PS51257">
    <property type="entry name" value="PROKAR_LIPOPROTEIN"/>
    <property type="match status" value="1"/>
</dbReference>
<keyword evidence="2" id="KW-0732">Signal</keyword>
<dbReference type="Gene3D" id="3.40.50.1980">
    <property type="entry name" value="Nitrogenase molybdenum iron protein domain"/>
    <property type="match status" value="2"/>
</dbReference>
<feature type="signal peptide" evidence="2">
    <location>
        <begin position="1"/>
        <end position="22"/>
    </location>
</feature>
<evidence type="ECO:0000313" key="5">
    <source>
        <dbReference type="Proteomes" id="UP000198822"/>
    </source>
</evidence>
<dbReference type="PANTHER" id="PTHR30535">
    <property type="entry name" value="VITAMIN B12-BINDING PROTEIN"/>
    <property type="match status" value="1"/>
</dbReference>
<feature type="chain" id="PRO_5039539944" evidence="2">
    <location>
        <begin position="23"/>
        <end position="324"/>
    </location>
</feature>
<dbReference type="EMBL" id="LT629695">
    <property type="protein sequence ID" value="SDH26891.1"/>
    <property type="molecule type" value="Genomic_DNA"/>
</dbReference>
<evidence type="ECO:0000313" key="4">
    <source>
        <dbReference type="EMBL" id="SDH26891.1"/>
    </source>
</evidence>
<protein>
    <submittedName>
        <fullName evidence="4">Iron complex transport system substrate-binding protein</fullName>
    </submittedName>
</protein>
<dbReference type="InterPro" id="IPR050902">
    <property type="entry name" value="ABC_Transporter_SBP"/>
</dbReference>
<keyword evidence="5" id="KW-1185">Reference proteome</keyword>